<evidence type="ECO:0000313" key="2">
    <source>
        <dbReference type="EMBL" id="MCJ0741550.1"/>
    </source>
</evidence>
<comment type="caution">
    <text evidence="2">The sequence shown here is derived from an EMBL/GenBank/DDBJ whole genome shotgun (WGS) entry which is preliminary data.</text>
</comment>
<reference evidence="2" key="1">
    <citation type="submission" date="2022-03" db="EMBL/GenBank/DDBJ databases">
        <authorList>
            <person name="Woo C.Y."/>
        </authorList>
    </citation>
    <scope>NUCLEOTIDE SEQUENCE</scope>
    <source>
        <strain evidence="2">CYS-01</strain>
    </source>
</reference>
<keyword evidence="1" id="KW-1133">Transmembrane helix</keyword>
<sequence length="164" mass="19131">MKINLTNKIYFTLAILLLIGIGIKIYKYAAWSRYYYNALLQVQETDSIKIEAALLLTSDDFIPVAKQEQLTELTPFNLIPQQLIVEYTNRDKRYKEIIPVPADRIKEAFDQIRKSGKQLELYSEKGPKKGYSFLISQDKSNQITVWIKGDKIKSRLFSYTLKKQ</sequence>
<name>A0ABS9ZSI6_9SPHI</name>
<feature type="transmembrane region" description="Helical" evidence="1">
    <location>
        <begin position="9"/>
        <end position="29"/>
    </location>
</feature>
<dbReference type="RefSeq" id="WP_243358675.1">
    <property type="nucleotide sequence ID" value="NZ_JALGBH010000001.1"/>
</dbReference>
<accession>A0ABS9ZSI6</accession>
<organism evidence="2 3">
    <name type="scientific">Pedobacter montanisoli</name>
    <dbReference type="NCBI Taxonomy" id="2923277"/>
    <lineage>
        <taxon>Bacteria</taxon>
        <taxon>Pseudomonadati</taxon>
        <taxon>Bacteroidota</taxon>
        <taxon>Sphingobacteriia</taxon>
        <taxon>Sphingobacteriales</taxon>
        <taxon>Sphingobacteriaceae</taxon>
        <taxon>Pedobacter</taxon>
    </lineage>
</organism>
<dbReference type="EMBL" id="JALGBH010000001">
    <property type="protein sequence ID" value="MCJ0741550.1"/>
    <property type="molecule type" value="Genomic_DNA"/>
</dbReference>
<proteinExistence type="predicted"/>
<protein>
    <submittedName>
        <fullName evidence="2">Uncharacterized protein</fullName>
    </submittedName>
</protein>
<evidence type="ECO:0000313" key="3">
    <source>
        <dbReference type="Proteomes" id="UP001165460"/>
    </source>
</evidence>
<evidence type="ECO:0000256" key="1">
    <source>
        <dbReference type="SAM" id="Phobius"/>
    </source>
</evidence>
<keyword evidence="1" id="KW-0812">Transmembrane</keyword>
<gene>
    <name evidence="2" type="ORF">MMF97_02425</name>
</gene>
<keyword evidence="3" id="KW-1185">Reference proteome</keyword>
<keyword evidence="1" id="KW-0472">Membrane</keyword>
<dbReference type="Proteomes" id="UP001165460">
    <property type="component" value="Unassembled WGS sequence"/>
</dbReference>